<dbReference type="Proteomes" id="UP001159428">
    <property type="component" value="Unassembled WGS sequence"/>
</dbReference>
<feature type="transmembrane region" description="Helical" evidence="21">
    <location>
        <begin position="548"/>
        <end position="573"/>
    </location>
</feature>
<sequence>MVWVNWIFVLDLVTFLFSLSAGDRATLLERPKSGGGAESWYWKTSHGHGSGWTATTSDDAASRIYTVCDIGVWQPSNWLWSDAISHNNLKRIDLAINYTIKRCASFSDERLNCSEQFDVYGYQSNENLNESNTDPKNGFYNKMKVISMPSNTSSKSERVQGVAKLSLFIKERTSKVFFAIHDQGACLVLHSFLVTYNVCPERTLPTSLVLLPQTIAPVNESEIVKIPGECVANSQRTAPVLSAICSSSGEWTQSDDAAGKCLCLPGWEKIDTECQACPLGYFKDKTGNTKCSKCPLNSNSDRYRKRCKCSRGFFRASWQSVSDNCTAPPSAPKHLRSLFTNQTTVSLVWSHPRHLGGRTDLYYEIECKILCRKDQRSCSQDCGSQVLFLPRQNNLSHTKVILTNLISRTVYRFKVHAKNGVSEKAEMDGFPSRFAKLDVTTLESVPDQPVVTVQRIDSTSVNVSWTLKTGHEDIHFFLVRYRKILDSADNYHTINTTKTYIKITGLEPDVKYEIVVVAKNSRGFGPSSQAVKTPQDYPVPSLDEDKKLWFMIAAAVGGIFLILIITAIVSFALSKKRKSRKRANTFEATELFSNHGLSQYVDPSNYGDLMDAVKTFAAEIDGCQIKLETRVGDGEFAEVFKGLYEDCLVAVKILKQGSSSKTRDDFISEASIMGQFKHPNVIKLIGVVTVSRPMMIVTEFMEGGSLDKFLKDHEGKLTPLQLIGMVRGVSSGMLYLSSMNFIHRDLAARNVLVGENMACKVSDFGLSRELEDNPDSEYQTQGGKIPIRWTAPEAIRYRKFSSSSDVWSYGIVLWEAMSFGERPYWDWNNFEVMDRVEGGYRLPAPMKCPKIVHAIMMDCWDKDRFRRPNFEEIVKRLDELIRAPEMLNDNLVCYTSAVSADFTELRTIQEWLISIHMGQYTANFKTAGYNDLTQVTHLKDGELKDIGVTLIGHRNKIYKSIKSMRKHFDNLPEPV</sequence>
<dbReference type="InterPro" id="IPR013761">
    <property type="entry name" value="SAM/pointed_sf"/>
</dbReference>
<dbReference type="InterPro" id="IPR011009">
    <property type="entry name" value="Kinase-like_dom_sf"/>
</dbReference>
<dbReference type="PROSITE" id="PS00107">
    <property type="entry name" value="PROTEIN_KINASE_ATP"/>
    <property type="match status" value="1"/>
</dbReference>
<evidence type="ECO:0000256" key="5">
    <source>
        <dbReference type="ARBA" id="ARBA00022679"/>
    </source>
</evidence>
<evidence type="ECO:0000256" key="22">
    <source>
        <dbReference type="SAM" id="SignalP"/>
    </source>
</evidence>
<evidence type="ECO:0000256" key="13">
    <source>
        <dbReference type="ARBA" id="ARBA00023136"/>
    </source>
</evidence>
<dbReference type="InterPro" id="IPR016257">
    <property type="entry name" value="Tyr_kinase_ephrin_rcpt"/>
</dbReference>
<keyword evidence="15" id="KW-0675">Receptor</keyword>
<evidence type="ECO:0000256" key="2">
    <source>
        <dbReference type="ARBA" id="ARBA00011902"/>
    </source>
</evidence>
<keyword evidence="14" id="KW-0829">Tyrosine-protein kinase</keyword>
<keyword evidence="7 22" id="KW-0732">Signal</keyword>
<dbReference type="EC" id="2.7.10.1" evidence="2"/>
<dbReference type="Gene3D" id="2.10.50.10">
    <property type="entry name" value="Tumor Necrosis Factor Receptor, subunit A, domain 2"/>
    <property type="match status" value="1"/>
</dbReference>
<dbReference type="InterPro" id="IPR020635">
    <property type="entry name" value="Tyr_kinase_cat_dom"/>
</dbReference>
<gene>
    <name evidence="27" type="ORF">PMEA_00017081</name>
</gene>
<dbReference type="GO" id="GO:0030425">
    <property type="term" value="C:dendrite"/>
    <property type="evidence" value="ECO:0007669"/>
    <property type="project" value="TreeGrafter"/>
</dbReference>
<dbReference type="PANTHER" id="PTHR46877:SF14">
    <property type="entry name" value="RECEPTOR PROTEIN-TYROSINE KINASE"/>
    <property type="match status" value="1"/>
</dbReference>
<dbReference type="PANTHER" id="PTHR46877">
    <property type="entry name" value="EPH RECEPTOR A5"/>
    <property type="match status" value="1"/>
</dbReference>
<feature type="disulfide bond" evidence="19">
    <location>
        <begin position="103"/>
        <end position="113"/>
    </location>
</feature>
<feature type="signal peptide" evidence="22">
    <location>
        <begin position="1"/>
        <end position="22"/>
    </location>
</feature>
<keyword evidence="19" id="KW-1015">Disulfide bond</keyword>
<dbReference type="InterPro" id="IPR017441">
    <property type="entry name" value="Protein_kinase_ATP_BS"/>
</dbReference>
<organism evidence="27 28">
    <name type="scientific">Pocillopora meandrina</name>
    <dbReference type="NCBI Taxonomy" id="46732"/>
    <lineage>
        <taxon>Eukaryota</taxon>
        <taxon>Metazoa</taxon>
        <taxon>Cnidaria</taxon>
        <taxon>Anthozoa</taxon>
        <taxon>Hexacorallia</taxon>
        <taxon>Scleractinia</taxon>
        <taxon>Astrocoeniina</taxon>
        <taxon>Pocilloporidae</taxon>
        <taxon>Pocillopora</taxon>
    </lineage>
</organism>
<dbReference type="GO" id="GO:0005524">
    <property type="term" value="F:ATP binding"/>
    <property type="evidence" value="ECO:0007669"/>
    <property type="project" value="UniProtKB-UniRule"/>
</dbReference>
<feature type="domain" description="Fibronectin type-III" evidence="25">
    <location>
        <begin position="328"/>
        <end position="444"/>
    </location>
</feature>
<dbReference type="InterPro" id="IPR050449">
    <property type="entry name" value="Ephrin_rcpt_TKs"/>
</dbReference>
<keyword evidence="4" id="KW-0597">Phosphoprotein</keyword>
<dbReference type="PRINTS" id="PR00109">
    <property type="entry name" value="TYRKINASE"/>
</dbReference>
<dbReference type="AlphaFoldDB" id="A0AAU9VV55"/>
<comment type="subcellular location">
    <subcellularLocation>
        <location evidence="1">Cell membrane</location>
        <topology evidence="1">Single-pass type I membrane protein</topology>
    </subcellularLocation>
</comment>
<evidence type="ECO:0000259" key="23">
    <source>
        <dbReference type="PROSITE" id="PS50011"/>
    </source>
</evidence>
<dbReference type="EMBL" id="CALNXJ010000003">
    <property type="protein sequence ID" value="CAH3036715.1"/>
    <property type="molecule type" value="Genomic_DNA"/>
</dbReference>
<dbReference type="FunFam" id="1.10.510.10:FF:000268">
    <property type="entry name" value="Receptor protein-tyrosine kinase"/>
    <property type="match status" value="1"/>
</dbReference>
<dbReference type="InterPro" id="IPR027936">
    <property type="entry name" value="Eph_TM"/>
</dbReference>
<keyword evidence="8" id="KW-0677">Repeat</keyword>
<dbReference type="InterPro" id="IPR008979">
    <property type="entry name" value="Galactose-bd-like_sf"/>
</dbReference>
<dbReference type="SUPFAM" id="SSF47769">
    <property type="entry name" value="SAM/Pointed domain"/>
    <property type="match status" value="1"/>
</dbReference>
<feature type="active site" description="Proton acceptor" evidence="17">
    <location>
        <position position="745"/>
    </location>
</feature>
<dbReference type="SUPFAM" id="SSF49265">
    <property type="entry name" value="Fibronectin type III"/>
    <property type="match status" value="1"/>
</dbReference>
<dbReference type="InterPro" id="IPR001660">
    <property type="entry name" value="SAM"/>
</dbReference>
<feature type="binding site" evidence="18 20">
    <location>
        <position position="652"/>
    </location>
    <ligand>
        <name>ATP</name>
        <dbReference type="ChEBI" id="CHEBI:30616"/>
    </ligand>
</feature>
<evidence type="ECO:0000256" key="19">
    <source>
        <dbReference type="PIRSR" id="PIRSR000666-3"/>
    </source>
</evidence>
<dbReference type="Gene3D" id="1.10.510.10">
    <property type="entry name" value="Transferase(Phosphotransferase) domain 1"/>
    <property type="match status" value="1"/>
</dbReference>
<dbReference type="Gene3D" id="3.30.200.20">
    <property type="entry name" value="Phosphorylase Kinase, domain 1"/>
    <property type="match status" value="1"/>
</dbReference>
<comment type="caution">
    <text evidence="27">The sequence shown here is derived from an EMBL/GenBank/DDBJ whole genome shotgun (WGS) entry which is preliminary data.</text>
</comment>
<name>A0AAU9VV55_9CNID</name>
<keyword evidence="5" id="KW-0808">Transferase</keyword>
<dbReference type="SUPFAM" id="SSF49785">
    <property type="entry name" value="Galactose-binding domain-like"/>
    <property type="match status" value="1"/>
</dbReference>
<dbReference type="InterPro" id="IPR001245">
    <property type="entry name" value="Ser-Thr/Tyr_kinase_cat_dom"/>
</dbReference>
<evidence type="ECO:0000256" key="12">
    <source>
        <dbReference type="ARBA" id="ARBA00022989"/>
    </source>
</evidence>
<protein>
    <recommendedName>
        <fullName evidence="2">receptor protein-tyrosine kinase</fullName>
        <ecNumber evidence="2">2.7.10.1</ecNumber>
    </recommendedName>
</protein>
<dbReference type="Gene3D" id="2.60.120.260">
    <property type="entry name" value="Galactose-binding domain-like"/>
    <property type="match status" value="1"/>
</dbReference>
<dbReference type="PROSITE" id="PS50011">
    <property type="entry name" value="PROTEIN_KINASE_DOM"/>
    <property type="match status" value="1"/>
</dbReference>
<evidence type="ECO:0000256" key="8">
    <source>
        <dbReference type="ARBA" id="ARBA00022737"/>
    </source>
</evidence>
<evidence type="ECO:0000256" key="15">
    <source>
        <dbReference type="ARBA" id="ARBA00023170"/>
    </source>
</evidence>
<reference evidence="27 28" key="1">
    <citation type="submission" date="2022-05" db="EMBL/GenBank/DDBJ databases">
        <authorList>
            <consortium name="Genoscope - CEA"/>
            <person name="William W."/>
        </authorList>
    </citation>
    <scope>NUCLEOTIDE SEQUENCE [LARGE SCALE GENOMIC DNA]</scope>
</reference>
<dbReference type="Gene3D" id="1.10.150.50">
    <property type="entry name" value="Transcription Factor, Ets-1"/>
    <property type="match status" value="1"/>
</dbReference>
<keyword evidence="16" id="KW-0325">Glycoprotein</keyword>
<dbReference type="Pfam" id="PF25599">
    <property type="entry name" value="Ephrin_CRD"/>
    <property type="match status" value="1"/>
</dbReference>
<evidence type="ECO:0000259" key="26">
    <source>
        <dbReference type="PROSITE" id="PS51550"/>
    </source>
</evidence>
<evidence type="ECO:0000256" key="9">
    <source>
        <dbReference type="ARBA" id="ARBA00022741"/>
    </source>
</evidence>
<evidence type="ECO:0000313" key="27">
    <source>
        <dbReference type="EMBL" id="CAH3036715.1"/>
    </source>
</evidence>
<evidence type="ECO:0000256" key="3">
    <source>
        <dbReference type="ARBA" id="ARBA00022475"/>
    </source>
</evidence>
<evidence type="ECO:0000259" key="24">
    <source>
        <dbReference type="PROSITE" id="PS50105"/>
    </source>
</evidence>
<evidence type="ECO:0000256" key="10">
    <source>
        <dbReference type="ARBA" id="ARBA00022777"/>
    </source>
</evidence>
<dbReference type="PROSITE" id="PS50853">
    <property type="entry name" value="FN3"/>
    <property type="match status" value="2"/>
</dbReference>
<dbReference type="Pfam" id="PF07714">
    <property type="entry name" value="PK_Tyr_Ser-Thr"/>
    <property type="match status" value="1"/>
</dbReference>
<dbReference type="FunFam" id="3.30.200.20:FF:000802">
    <property type="entry name" value="Ephrin receptor 1"/>
    <property type="match status" value="1"/>
</dbReference>
<dbReference type="PROSITE" id="PS50105">
    <property type="entry name" value="SAM_DOMAIN"/>
    <property type="match status" value="1"/>
</dbReference>
<dbReference type="Pfam" id="PF01404">
    <property type="entry name" value="Ephrin_lbd"/>
    <property type="match status" value="1"/>
</dbReference>
<dbReference type="PROSITE" id="PS51550">
    <property type="entry name" value="EPH_LBD"/>
    <property type="match status" value="1"/>
</dbReference>
<evidence type="ECO:0000256" key="20">
    <source>
        <dbReference type="PROSITE-ProRule" id="PRU10141"/>
    </source>
</evidence>
<feature type="domain" description="Eph LBD" evidence="26">
    <location>
        <begin position="1"/>
        <end position="204"/>
    </location>
</feature>
<keyword evidence="11 18" id="KW-0067">ATP-binding</keyword>
<dbReference type="PROSITE" id="PS00109">
    <property type="entry name" value="PROTEIN_KINASE_TYR"/>
    <property type="match status" value="1"/>
</dbReference>
<dbReference type="InterPro" id="IPR013783">
    <property type="entry name" value="Ig-like_fold"/>
</dbReference>
<dbReference type="Gene3D" id="2.60.40.10">
    <property type="entry name" value="Immunoglobulins"/>
    <property type="match status" value="2"/>
</dbReference>
<evidence type="ECO:0000256" key="6">
    <source>
        <dbReference type="ARBA" id="ARBA00022692"/>
    </source>
</evidence>
<dbReference type="InterPro" id="IPR008266">
    <property type="entry name" value="Tyr_kinase_AS"/>
</dbReference>
<dbReference type="GO" id="GO:0007411">
    <property type="term" value="P:axon guidance"/>
    <property type="evidence" value="ECO:0007669"/>
    <property type="project" value="TreeGrafter"/>
</dbReference>
<feature type="chain" id="PRO_5043594556" description="receptor protein-tyrosine kinase" evidence="22">
    <location>
        <begin position="23"/>
        <end position="975"/>
    </location>
</feature>
<dbReference type="SMART" id="SM00060">
    <property type="entry name" value="FN3"/>
    <property type="match status" value="2"/>
</dbReference>
<evidence type="ECO:0000256" key="7">
    <source>
        <dbReference type="ARBA" id="ARBA00022729"/>
    </source>
</evidence>
<evidence type="ECO:0000256" key="18">
    <source>
        <dbReference type="PIRSR" id="PIRSR000666-2"/>
    </source>
</evidence>
<dbReference type="Pfam" id="PF00041">
    <property type="entry name" value="fn3"/>
    <property type="match status" value="2"/>
</dbReference>
<dbReference type="SMART" id="SM00615">
    <property type="entry name" value="EPH_lbd"/>
    <property type="match status" value="1"/>
</dbReference>
<dbReference type="SMART" id="SM00454">
    <property type="entry name" value="SAM"/>
    <property type="match status" value="1"/>
</dbReference>
<dbReference type="GO" id="GO:0005005">
    <property type="term" value="F:transmembrane-ephrin receptor activity"/>
    <property type="evidence" value="ECO:0007669"/>
    <property type="project" value="TreeGrafter"/>
</dbReference>
<dbReference type="FunFam" id="2.10.50.10:FF:000001">
    <property type="entry name" value="Ephrin type-A receptor 5"/>
    <property type="match status" value="1"/>
</dbReference>
<evidence type="ECO:0000256" key="1">
    <source>
        <dbReference type="ARBA" id="ARBA00004251"/>
    </source>
</evidence>
<feature type="domain" description="Protein kinase" evidence="23">
    <location>
        <begin position="625"/>
        <end position="881"/>
    </location>
</feature>
<dbReference type="Pfam" id="PF00536">
    <property type="entry name" value="SAM_1"/>
    <property type="match status" value="1"/>
</dbReference>
<evidence type="ECO:0000259" key="25">
    <source>
        <dbReference type="PROSITE" id="PS50853"/>
    </source>
</evidence>
<keyword evidence="9 18" id="KW-0547">Nucleotide-binding</keyword>
<evidence type="ECO:0000256" key="14">
    <source>
        <dbReference type="ARBA" id="ARBA00023137"/>
    </source>
</evidence>
<evidence type="ECO:0000256" key="17">
    <source>
        <dbReference type="PIRSR" id="PIRSR000666-1"/>
    </source>
</evidence>
<evidence type="ECO:0000256" key="21">
    <source>
        <dbReference type="SAM" id="Phobius"/>
    </source>
</evidence>
<feature type="domain" description="Fibronectin type-III" evidence="25">
    <location>
        <begin position="446"/>
        <end position="539"/>
    </location>
</feature>
<keyword evidence="13 21" id="KW-0472">Membrane</keyword>
<keyword evidence="6 21" id="KW-0812">Transmembrane</keyword>
<dbReference type="InterPro" id="IPR000719">
    <property type="entry name" value="Prot_kinase_dom"/>
</dbReference>
<dbReference type="InterPro" id="IPR003961">
    <property type="entry name" value="FN3_dom"/>
</dbReference>
<dbReference type="CDD" id="cd00063">
    <property type="entry name" value="FN3"/>
    <property type="match status" value="2"/>
</dbReference>
<evidence type="ECO:0000256" key="11">
    <source>
        <dbReference type="ARBA" id="ARBA00022840"/>
    </source>
</evidence>
<dbReference type="PIRSF" id="PIRSF000666">
    <property type="entry name" value="TyrPK_ephrin_receptor"/>
    <property type="match status" value="1"/>
</dbReference>
<feature type="domain" description="SAM" evidence="24">
    <location>
        <begin position="903"/>
        <end position="967"/>
    </location>
</feature>
<dbReference type="GO" id="GO:0005886">
    <property type="term" value="C:plasma membrane"/>
    <property type="evidence" value="ECO:0007669"/>
    <property type="project" value="UniProtKB-SubCell"/>
</dbReference>
<dbReference type="Pfam" id="PF07699">
    <property type="entry name" value="Ephrin_rec_like"/>
    <property type="match status" value="1"/>
</dbReference>
<keyword evidence="3" id="KW-1003">Cell membrane</keyword>
<accession>A0AAU9VV55</accession>
<dbReference type="InterPro" id="IPR036116">
    <property type="entry name" value="FN3_sf"/>
</dbReference>
<keyword evidence="10" id="KW-0418">Kinase</keyword>
<dbReference type="FunFam" id="2.60.40.10:FF:000059">
    <property type="entry name" value="Ephrin type-A receptor 6"/>
    <property type="match status" value="1"/>
</dbReference>
<dbReference type="SMART" id="SM01411">
    <property type="entry name" value="Ephrin_rec_like"/>
    <property type="match status" value="1"/>
</dbReference>
<dbReference type="Gene3D" id="2.60.40.1770">
    <property type="entry name" value="ephrin a2 ectodomain"/>
    <property type="match status" value="1"/>
</dbReference>
<keyword evidence="28" id="KW-1185">Reference proteome</keyword>
<evidence type="ECO:0000256" key="4">
    <source>
        <dbReference type="ARBA" id="ARBA00022553"/>
    </source>
</evidence>
<keyword evidence="12 21" id="KW-1133">Transmembrane helix</keyword>
<dbReference type="SMART" id="SM00219">
    <property type="entry name" value="TyrKc"/>
    <property type="match status" value="1"/>
</dbReference>
<dbReference type="Pfam" id="PF14575">
    <property type="entry name" value="EphA2_TM"/>
    <property type="match status" value="1"/>
</dbReference>
<dbReference type="SUPFAM" id="SSF56112">
    <property type="entry name" value="Protein kinase-like (PK-like)"/>
    <property type="match status" value="1"/>
</dbReference>
<evidence type="ECO:0000313" key="28">
    <source>
        <dbReference type="Proteomes" id="UP001159428"/>
    </source>
</evidence>
<proteinExistence type="predicted"/>
<evidence type="ECO:0000256" key="16">
    <source>
        <dbReference type="ARBA" id="ARBA00023180"/>
    </source>
</evidence>
<feature type="disulfide bond" evidence="19">
    <location>
        <begin position="68"/>
        <end position="186"/>
    </location>
</feature>
<dbReference type="InterPro" id="IPR011641">
    <property type="entry name" value="Tyr-kin_ephrin_A/B_rcpt-like"/>
</dbReference>
<dbReference type="InterPro" id="IPR001090">
    <property type="entry name" value="Ephrin_rcpt_lig-bd_dom"/>
</dbReference>